<dbReference type="InterPro" id="IPR015797">
    <property type="entry name" value="NUDIX_hydrolase-like_dom_sf"/>
</dbReference>
<feature type="domain" description="Nudix hydrolase" evidence="1">
    <location>
        <begin position="123"/>
        <end position="276"/>
    </location>
</feature>
<dbReference type="FunFam" id="3.90.79.10:FF:000019">
    <property type="entry name" value="Thiamin pyrophosphokinase, putative"/>
    <property type="match status" value="1"/>
</dbReference>
<dbReference type="SUPFAM" id="SSF55811">
    <property type="entry name" value="Nudix"/>
    <property type="match status" value="1"/>
</dbReference>
<dbReference type="InterPro" id="IPR000086">
    <property type="entry name" value="NUDIX_hydrolase_dom"/>
</dbReference>
<dbReference type="OrthoDB" id="10261522at2759"/>
<evidence type="ECO:0000313" key="3">
    <source>
        <dbReference type="Proteomes" id="UP000183832"/>
    </source>
</evidence>
<dbReference type="Proteomes" id="UP000183832">
    <property type="component" value="Unassembled WGS sequence"/>
</dbReference>
<name>A0A1J1IX48_9DIPT</name>
<dbReference type="PROSITE" id="PS51462">
    <property type="entry name" value="NUDIX"/>
    <property type="match status" value="1"/>
</dbReference>
<dbReference type="GO" id="GO:0044715">
    <property type="term" value="F:8-oxo-dGDP phosphatase activity"/>
    <property type="evidence" value="ECO:0007669"/>
    <property type="project" value="TreeGrafter"/>
</dbReference>
<dbReference type="PANTHER" id="PTHR13622">
    <property type="entry name" value="THIAMIN PYROPHOSPHOKINASE"/>
    <property type="match status" value="1"/>
</dbReference>
<dbReference type="AlphaFoldDB" id="A0A1J1IX48"/>
<organism evidence="2 3">
    <name type="scientific">Clunio marinus</name>
    <dbReference type="NCBI Taxonomy" id="568069"/>
    <lineage>
        <taxon>Eukaryota</taxon>
        <taxon>Metazoa</taxon>
        <taxon>Ecdysozoa</taxon>
        <taxon>Arthropoda</taxon>
        <taxon>Hexapoda</taxon>
        <taxon>Insecta</taxon>
        <taxon>Pterygota</taxon>
        <taxon>Neoptera</taxon>
        <taxon>Endopterygota</taxon>
        <taxon>Diptera</taxon>
        <taxon>Nematocera</taxon>
        <taxon>Chironomoidea</taxon>
        <taxon>Chironomidae</taxon>
        <taxon>Clunio</taxon>
    </lineage>
</organism>
<dbReference type="Pfam" id="PF15916">
    <property type="entry name" value="DUF4743"/>
    <property type="match status" value="1"/>
</dbReference>
<dbReference type="Pfam" id="PF00293">
    <property type="entry name" value="NUDIX"/>
    <property type="match status" value="1"/>
</dbReference>
<evidence type="ECO:0000259" key="1">
    <source>
        <dbReference type="PROSITE" id="PS51462"/>
    </source>
</evidence>
<dbReference type="InterPro" id="IPR031804">
    <property type="entry name" value="DUF4743"/>
</dbReference>
<dbReference type="Gene3D" id="3.90.79.10">
    <property type="entry name" value="Nucleoside Triphosphate Pyrophosphohydrolase"/>
    <property type="match status" value="1"/>
</dbReference>
<dbReference type="PANTHER" id="PTHR13622:SF8">
    <property type="entry name" value="THIAMIN PYROPHOSPHOKINASE 1"/>
    <property type="match status" value="1"/>
</dbReference>
<accession>A0A1J1IX48</accession>
<keyword evidence="3" id="KW-1185">Reference proteome</keyword>
<proteinExistence type="predicted"/>
<evidence type="ECO:0000313" key="2">
    <source>
        <dbReference type="EMBL" id="CRL04132.1"/>
    </source>
</evidence>
<gene>
    <name evidence="2" type="ORF">CLUMA_CG017243</name>
</gene>
<reference evidence="2 3" key="1">
    <citation type="submission" date="2015-04" db="EMBL/GenBank/DDBJ databases">
        <authorList>
            <person name="Syromyatnikov M.Y."/>
            <person name="Popov V.N."/>
        </authorList>
    </citation>
    <scope>NUCLEOTIDE SEQUENCE [LARGE SCALE GENOMIC DNA]</scope>
</reference>
<dbReference type="CDD" id="cd03676">
    <property type="entry name" value="NUDIX_Tnr3_like"/>
    <property type="match status" value="1"/>
</dbReference>
<protein>
    <submittedName>
        <fullName evidence="2">CLUMA_CG017243, isoform A</fullName>
    </submittedName>
</protein>
<dbReference type="EMBL" id="CVRI01000061">
    <property type="protein sequence ID" value="CRL04132.1"/>
    <property type="molecule type" value="Genomic_DNA"/>
</dbReference>
<sequence length="324" mass="37121">MSSRLLEIAKKFNVFYLNGFEKNSCRPFIVCGQQVGLIRPDVMKELIKYPEVFFIRDVLKDDKSFETIVELNPAYRDYAERTKQVDTILRDMRTKGLFDAALKGWRDECYEVLNIHNVSLLKMDRSATCLFGIRNFGVEINGYIQCPDRGLCIWLQQRSSTKQTWPNKWDNMVSGGLSVGYGIRETAIKEAAEEASIPSCLAEKIVSAGCVSFFFESERGLFPNTEYVYDLELPTDFIPFNADGEVQGFELLPVAECLERVFSPEFKTTSCPVIVDFLIRHGFITPENESHFTDVVELLHVPLCKLFTYRQSKKMENGEKNGQN</sequence>
<dbReference type="STRING" id="568069.A0A1J1IX48"/>